<organism evidence="3 4">
    <name type="scientific">Kutzneria buriramensis</name>
    <dbReference type="NCBI Taxonomy" id="1045776"/>
    <lineage>
        <taxon>Bacteria</taxon>
        <taxon>Bacillati</taxon>
        <taxon>Actinomycetota</taxon>
        <taxon>Actinomycetes</taxon>
        <taxon>Pseudonocardiales</taxon>
        <taxon>Pseudonocardiaceae</taxon>
        <taxon>Kutzneria</taxon>
    </lineage>
</organism>
<dbReference type="AlphaFoldDB" id="A0A3E0HE94"/>
<dbReference type="InterPro" id="IPR042070">
    <property type="entry name" value="PucR_C-HTH_sf"/>
</dbReference>
<protein>
    <submittedName>
        <fullName evidence="3">Sugar diacid utilization regulator</fullName>
    </submittedName>
</protein>
<dbReference type="InterPro" id="IPR051448">
    <property type="entry name" value="CdaR-like_regulators"/>
</dbReference>
<feature type="domain" description="RsbT co-antagonist protein RsbRD N-terminal" evidence="2">
    <location>
        <begin position="23"/>
        <end position="154"/>
    </location>
</feature>
<proteinExistence type="predicted"/>
<comment type="caution">
    <text evidence="3">The sequence shown here is derived from an EMBL/GenBank/DDBJ whole genome shotgun (WGS) entry which is preliminary data.</text>
</comment>
<accession>A0A3E0HE94</accession>
<dbReference type="PANTHER" id="PTHR33744">
    <property type="entry name" value="CARBOHYDRATE DIACID REGULATOR"/>
    <property type="match status" value="1"/>
</dbReference>
<evidence type="ECO:0000313" key="4">
    <source>
        <dbReference type="Proteomes" id="UP000256269"/>
    </source>
</evidence>
<dbReference type="InterPro" id="IPR025736">
    <property type="entry name" value="PucR_C-HTH_dom"/>
</dbReference>
<dbReference type="Proteomes" id="UP000256269">
    <property type="component" value="Unassembled WGS sequence"/>
</dbReference>
<dbReference type="RefSeq" id="WP_116177039.1">
    <property type="nucleotide sequence ID" value="NZ_CP144375.1"/>
</dbReference>
<evidence type="ECO:0000259" key="2">
    <source>
        <dbReference type="Pfam" id="PF14361"/>
    </source>
</evidence>
<dbReference type="EMBL" id="QUNO01000009">
    <property type="protein sequence ID" value="REH43589.1"/>
    <property type="molecule type" value="Genomic_DNA"/>
</dbReference>
<name>A0A3E0HE94_9PSEU</name>
<gene>
    <name evidence="3" type="ORF">BCF44_109132</name>
</gene>
<dbReference type="Pfam" id="PF14361">
    <property type="entry name" value="RsbRD_N"/>
    <property type="match status" value="1"/>
</dbReference>
<evidence type="ECO:0000259" key="1">
    <source>
        <dbReference type="Pfam" id="PF13556"/>
    </source>
</evidence>
<dbReference type="OrthoDB" id="3655573at2"/>
<dbReference type="Pfam" id="PF13556">
    <property type="entry name" value="HTH_30"/>
    <property type="match status" value="1"/>
</dbReference>
<dbReference type="PANTHER" id="PTHR33744:SF7">
    <property type="entry name" value="PUCR FAMILY TRANSCRIPTIONAL REGULATOR"/>
    <property type="match status" value="1"/>
</dbReference>
<dbReference type="Gene3D" id="1.10.10.2840">
    <property type="entry name" value="PucR C-terminal helix-turn-helix domain"/>
    <property type="match status" value="1"/>
</dbReference>
<sequence length="385" mass="42061">MATDDWQFVVDLCESMAADLPLLVAQTVDRIRQEKPDYLVIDRAQHEIGVARQYRGLLDGLIAHRAPSREEIEHARALGRQRAREGLPLEAMLGAFHVGYREMWDALLSRADARGPEISAQLVRVVGTVWTWVQQASSAAADAYGEAVRAEESAQLSLTYRFLEALVTGVSGHGSVTQLAQALAFDPVAAFQAFCSPAELWSDEDLTELRRQLNRRRGTLRCANRGTVMIAVAQRVPADAVVHAMRARNPQPPIGIGLVRKGLSGAAASIVDARDVLPCAADGGGVVDFRAGWLLATVRPHSDRLAVLLQSCREPAVNHPELARTVQSFADNGLSLTATGRALHVHANTVRYRLDRWRDLTGWDVRTWNGLSASMIGLGLYEPSA</sequence>
<dbReference type="InterPro" id="IPR025751">
    <property type="entry name" value="RsbRD_N_dom"/>
</dbReference>
<keyword evidence="4" id="KW-1185">Reference proteome</keyword>
<feature type="domain" description="PucR C-terminal helix-turn-helix" evidence="1">
    <location>
        <begin position="322"/>
        <end position="367"/>
    </location>
</feature>
<evidence type="ECO:0000313" key="3">
    <source>
        <dbReference type="EMBL" id="REH43589.1"/>
    </source>
</evidence>
<reference evidence="3 4" key="1">
    <citation type="submission" date="2018-08" db="EMBL/GenBank/DDBJ databases">
        <title>Genomic Encyclopedia of Archaeal and Bacterial Type Strains, Phase II (KMG-II): from individual species to whole genera.</title>
        <authorList>
            <person name="Goeker M."/>
        </authorList>
    </citation>
    <scope>NUCLEOTIDE SEQUENCE [LARGE SCALE GENOMIC DNA]</scope>
    <source>
        <strain evidence="3 4">DSM 45791</strain>
    </source>
</reference>